<evidence type="ECO:0000256" key="5">
    <source>
        <dbReference type="ARBA" id="ARBA00022679"/>
    </source>
</evidence>
<dbReference type="GO" id="GO:0005737">
    <property type="term" value="C:cytoplasm"/>
    <property type="evidence" value="ECO:0007669"/>
    <property type="project" value="UniProtKB-SubCell"/>
</dbReference>
<reference evidence="18 19" key="1">
    <citation type="journal article" date="2009" name="Genome Res.">
        <title>Comparative genomics of the fungal pathogens Candida dubliniensis and Candida albicans.</title>
        <authorList>
            <person name="Jackson A.P."/>
            <person name="Gamble J.A."/>
            <person name="Yeomans T."/>
            <person name="Moran G.P."/>
            <person name="Saunders D."/>
            <person name="Harris D."/>
            <person name="Aslett M."/>
            <person name="Barrell J.F."/>
            <person name="Butler G."/>
            <person name="Citiulo F."/>
            <person name="Coleman D.C."/>
            <person name="de Groot P.W.J."/>
            <person name="Goodwin T.J."/>
            <person name="Quail M.A."/>
            <person name="McQuillan J."/>
            <person name="Munro C.A."/>
            <person name="Pain A."/>
            <person name="Poulter R.T."/>
            <person name="Rajandream M.A."/>
            <person name="Renauld H."/>
            <person name="Spiering M.J."/>
            <person name="Tivey A."/>
            <person name="Gow N.A.R."/>
            <person name="Barrell B."/>
            <person name="Sullivan D.J."/>
            <person name="Berriman M."/>
        </authorList>
    </citation>
    <scope>NUCLEOTIDE SEQUENCE [LARGE SCALE GENOMIC DNA]</scope>
    <source>
        <strain evidence="19">CD36 / ATCC MYA-646 / CBS 7987 / NCPF 3949 / NRRL Y-17841</strain>
    </source>
</reference>
<keyword evidence="9" id="KW-0378">Hydrolase</keyword>
<dbReference type="InterPro" id="IPR050951">
    <property type="entry name" value="Retrovirus_Pol_polyprotein"/>
</dbReference>
<dbReference type="GO" id="GO:0005634">
    <property type="term" value="C:nucleus"/>
    <property type="evidence" value="ECO:0007669"/>
    <property type="project" value="UniProtKB-SubCell"/>
</dbReference>
<evidence type="ECO:0000256" key="12">
    <source>
        <dbReference type="ARBA" id="ARBA00023242"/>
    </source>
</evidence>
<evidence type="ECO:0000313" key="18">
    <source>
        <dbReference type="EMBL" id="CAX40732.1"/>
    </source>
</evidence>
<dbReference type="InterPro" id="IPR043502">
    <property type="entry name" value="DNA/RNA_pol_sf"/>
</dbReference>
<dbReference type="InterPro" id="IPR041588">
    <property type="entry name" value="Integrase_H2C2"/>
</dbReference>
<dbReference type="InterPro" id="IPR001584">
    <property type="entry name" value="Integrase_cat-core"/>
</dbReference>
<dbReference type="HOGENOM" id="CLU_004645_0_0_1"/>
<dbReference type="Gene3D" id="3.10.10.10">
    <property type="entry name" value="HIV Type 1 Reverse Transcriptase, subunit A, domain 1"/>
    <property type="match status" value="1"/>
</dbReference>
<keyword evidence="8" id="KW-0255">Endonuclease</keyword>
<gene>
    <name evidence="17" type="ordered locus">Cd36_71790</name>
    <name evidence="18" type="ORF">CD36_71790</name>
</gene>
<dbReference type="VEuPathDB" id="FungiDB:CD36_71790"/>
<name>B9WK80_CANDC</name>
<keyword evidence="5" id="KW-0808">Transferase</keyword>
<keyword evidence="19" id="KW-1185">Reference proteome</keyword>
<comment type="function">
    <text evidence="13">Reverse transcriptase/ribonuclease H (RT) is a multifunctional enzyme that catalyzes the conversion of the retro-elements RNA genome into dsDNA within the VLP. The enzyme displays a DNA polymerase activity that can copy either DNA or RNA templates, and a ribonuclease H (RNase H) activity that cleaves the RNA strand of RNA-DNA heteroduplexes during plus-strand synthesis and hydrolyzes RNA primers. The conversion leads to a linear dsDNA copy of the retrotransposon that includes long terminal repeats (LTRs) at both ends.</text>
</comment>
<evidence type="ECO:0000256" key="6">
    <source>
        <dbReference type="ARBA" id="ARBA00022695"/>
    </source>
</evidence>
<protein>
    <submittedName>
        <fullName evidence="18">Retrotransposon polyprotein, putative</fullName>
    </submittedName>
</protein>
<dbReference type="RefSeq" id="XP_002421397.1">
    <property type="nucleotide sequence ID" value="XM_002421352.1"/>
</dbReference>
<feature type="domain" description="Reverse transcriptase" evidence="15">
    <location>
        <begin position="485"/>
        <end position="673"/>
    </location>
</feature>
<dbReference type="GO" id="GO:0003964">
    <property type="term" value="F:RNA-directed DNA polymerase activity"/>
    <property type="evidence" value="ECO:0007669"/>
    <property type="project" value="UniProtKB-KW"/>
</dbReference>
<accession>B9WK80</accession>
<organism evidence="18 19">
    <name type="scientific">Candida dubliniensis (strain CD36 / ATCC MYA-646 / CBS 7987 / NCPF 3949 / NRRL Y-17841)</name>
    <name type="common">Yeast</name>
    <dbReference type="NCBI Taxonomy" id="573826"/>
    <lineage>
        <taxon>Eukaryota</taxon>
        <taxon>Fungi</taxon>
        <taxon>Dikarya</taxon>
        <taxon>Ascomycota</taxon>
        <taxon>Saccharomycotina</taxon>
        <taxon>Pichiomycetes</taxon>
        <taxon>Debaryomycetaceae</taxon>
        <taxon>Candida/Lodderomyces clade</taxon>
        <taxon>Candida</taxon>
    </lineage>
</organism>
<evidence type="ECO:0000256" key="10">
    <source>
        <dbReference type="ARBA" id="ARBA00022884"/>
    </source>
</evidence>
<dbReference type="Pfam" id="PF00665">
    <property type="entry name" value="rve"/>
    <property type="match status" value="1"/>
</dbReference>
<dbReference type="CGD" id="CAL0000161486">
    <property type="gene designation" value="Cd36_71790"/>
</dbReference>
<dbReference type="EMBL" id="FM992694">
    <property type="protein sequence ID" value="CAX40732.1"/>
    <property type="molecule type" value="Genomic_DNA"/>
</dbReference>
<dbReference type="InterPro" id="IPR043128">
    <property type="entry name" value="Rev_trsase/Diguanyl_cyclase"/>
</dbReference>
<keyword evidence="10" id="KW-0694">RNA-binding</keyword>
<dbReference type="Gene3D" id="3.30.70.270">
    <property type="match status" value="2"/>
</dbReference>
<dbReference type="GO" id="GO:0015074">
    <property type="term" value="P:DNA integration"/>
    <property type="evidence" value="ECO:0007669"/>
    <property type="project" value="InterPro"/>
</dbReference>
<dbReference type="CDD" id="cd01647">
    <property type="entry name" value="RT_LTR"/>
    <property type="match status" value="1"/>
</dbReference>
<evidence type="ECO:0000256" key="3">
    <source>
        <dbReference type="ARBA" id="ARBA00004496"/>
    </source>
</evidence>
<evidence type="ECO:0000256" key="1">
    <source>
        <dbReference type="ARBA" id="ARBA00000077"/>
    </source>
</evidence>
<evidence type="ECO:0000256" key="9">
    <source>
        <dbReference type="ARBA" id="ARBA00022801"/>
    </source>
</evidence>
<dbReference type="Pfam" id="PF00078">
    <property type="entry name" value="RVT_1"/>
    <property type="match status" value="1"/>
</dbReference>
<evidence type="ECO:0000313" key="17">
    <source>
        <dbReference type="CGD" id="CAL0000161486"/>
    </source>
</evidence>
<dbReference type="Proteomes" id="UP000002605">
    <property type="component" value="Chromosome 7"/>
</dbReference>
<dbReference type="InterPro" id="IPR012337">
    <property type="entry name" value="RNaseH-like_sf"/>
</dbReference>
<evidence type="ECO:0000313" key="19">
    <source>
        <dbReference type="Proteomes" id="UP000002605"/>
    </source>
</evidence>
<comment type="function">
    <text evidence="14">Integrase (IN) targets the VLP to the nucleus, where a subparticle preintegration complex (PIC) containing at least integrase and the newly synthesized dsDNA copy of the retrotransposon must transit the nuclear membrane. Once in the nucleus, integrase performs the integration of the dsDNA into the host genome.</text>
</comment>
<dbReference type="InterPro" id="IPR000477">
    <property type="entry name" value="RT_dom"/>
</dbReference>
<dbReference type="InterPro" id="IPR041373">
    <property type="entry name" value="RT_RNaseH"/>
</dbReference>
<dbReference type="PROSITE" id="PS50994">
    <property type="entry name" value="INTEGRASE"/>
    <property type="match status" value="1"/>
</dbReference>
<keyword evidence="6" id="KW-0548">Nucleotidyltransferase</keyword>
<dbReference type="Pfam" id="PF17917">
    <property type="entry name" value="RT_RNaseH"/>
    <property type="match status" value="1"/>
</dbReference>
<dbReference type="OrthoDB" id="4025440at2759"/>
<dbReference type="KEGG" id="cdu:CD36_71790"/>
<evidence type="ECO:0000259" key="16">
    <source>
        <dbReference type="PROSITE" id="PS50994"/>
    </source>
</evidence>
<evidence type="ECO:0000256" key="4">
    <source>
        <dbReference type="ARBA" id="ARBA00022490"/>
    </source>
</evidence>
<sequence length="1350" mass="156417">MLQLLQQMERMNERVGLIVDDLEAVKLKQEKLDKTAKTQMMNDAIGQSTEAEGINTFQDAAEMPVMNLNPELSTSREMLGLDHTVDITANTYQTEIQKWKSYESNMDDILECPLIKHPNKNAEMAALKYLNTIRFKENKSNYEKEVLAYNRSEKLPKYDSINSFGDLAIYLNLVLDLKVKYIIPDYNLRTHIKAACNKVDDEDFKKMVNYLIKPTKQASSPIRYNTILRSIQMKLPRTDKSDLVSTIKRTIESMEDATIILETITVQLDEYNEKEDSRDISVGDWIRIWKSIAYAMPDDYKEVYMNMVDIRSANALRKIGNRNNTITDLEDHTQYNYNELWKGFKNTLYELAPLTSFQAIAKKKNDISQNQRMVFKSEGRLHNFKMFNDEVVIQDNEYEIKETIRDLLKEPLSQSMLTDKQKDYFIEKLQDIKDVFQTPTGEPGRLKHFPPVRIHANDHEPWRLKTIPLGEKKSIAVDILEKMIAEDQLEFAPTSAYRNPWFLLRKPSGGFRFLIDLRVLNSFVELEAGHPKDVREIIRNISGKKYLTTLDISNAYFQLELDERDRDITAFVTPIGVLRFKVMPQGFKNSVSYFTNVLTKILRSVSKFTESFLDDIAILGPDASQDSDDDTDMIRHLDDVVATLSLLHEHGLKINAAKLQIAMKEADFLGYRVNEQGATLLRKRVSAFEEFPIPNTLTKLERFLGMTNYYRHLIPAYSEIASPLHKLVTATRKEQKKSLTLNEKELKHFEYLKKCLVSEPVVTSLNKEDEVMLFTDASSLSWAGVLESKNTDGNVVVVDCVSGSFNTTQGNYTIYEKELAAICFSLEKLEMHLLNYDKVIKIYCDNKAVVTLLNGSFTNGHSMNRVAKWLSFLRNYNIEIAHIDGKSNIVADCLSRIEDPTSTPILPLNLTEDMDYLKSKMEIKTNFAQITDDDPKYGRFSLQGIQNYLTTVQIPQIYNTNNKIRKGFLSKAQEFYLDDGKLYKRGAKGHFARQVIMDKSELERILRMTHEERGHMKLQNLFNYLNLLFFIPNLYKILQDYIASCHTCQTFDGHSIGRDPLYINLPGGLFDKIVCDSVFIDDCWLVIARDEFSNWAEATVMPTLDGSKVADFIYKDIICRFGQFRILKSDNGSEWKNQFMKRLLDHYNIQSGFSIQHHPQGNGLVERNHVGLVNFLKKLPKHLNWQDYVDAALRVDRNTIKSTTGMSPHYLVYGYCGHSDLSLLYANPPENKNYTKEDLFKFRFKQLQYREVQYNSAYKTTEIQRLRTKAYFDAKFEIDTPVEIGDMVLIWDRPHKNPMGAKMKKMQPKWSGPFKVKSKGDRIYRLEDLDGTELSRPFAREMMKLYIKRK</sequence>
<dbReference type="GeneID" id="8048946"/>
<dbReference type="InterPro" id="IPR036397">
    <property type="entry name" value="RNaseH_sf"/>
</dbReference>
<evidence type="ECO:0000256" key="14">
    <source>
        <dbReference type="ARBA" id="ARBA00025615"/>
    </source>
</evidence>
<dbReference type="PROSITE" id="PS50878">
    <property type="entry name" value="RT_POL"/>
    <property type="match status" value="1"/>
</dbReference>
<comment type="subcellular location">
    <subcellularLocation>
        <location evidence="3">Cytoplasm</location>
    </subcellularLocation>
    <subcellularLocation>
        <location evidence="2">Nucleus</location>
    </subcellularLocation>
</comment>
<dbReference type="Pfam" id="PF17921">
    <property type="entry name" value="Integrase_H2C2"/>
    <property type="match status" value="1"/>
</dbReference>
<dbReference type="CDD" id="cd09274">
    <property type="entry name" value="RNase_HI_RT_Ty3"/>
    <property type="match status" value="1"/>
</dbReference>
<dbReference type="PANTHER" id="PTHR37984:SF5">
    <property type="entry name" value="PROTEIN NYNRIN-LIKE"/>
    <property type="match status" value="1"/>
</dbReference>
<dbReference type="SUPFAM" id="SSF56672">
    <property type="entry name" value="DNA/RNA polymerases"/>
    <property type="match status" value="1"/>
</dbReference>
<dbReference type="Gene3D" id="3.30.420.10">
    <property type="entry name" value="Ribonuclease H-like superfamily/Ribonuclease H"/>
    <property type="match status" value="2"/>
</dbReference>
<keyword evidence="7" id="KW-0540">Nuclease</keyword>
<dbReference type="Gene3D" id="1.10.340.70">
    <property type="match status" value="1"/>
</dbReference>
<keyword evidence="12" id="KW-0539">Nucleus</keyword>
<dbReference type="GO" id="GO:0004523">
    <property type="term" value="F:RNA-DNA hybrid ribonuclease activity"/>
    <property type="evidence" value="ECO:0007669"/>
    <property type="project" value="UniProtKB-EC"/>
</dbReference>
<comment type="catalytic activity">
    <reaction evidence="1">
        <text>Endonucleolytic cleavage to 5'-phosphomonoester.</text>
        <dbReference type="EC" id="3.1.26.4"/>
    </reaction>
</comment>
<evidence type="ECO:0000256" key="2">
    <source>
        <dbReference type="ARBA" id="ARBA00004123"/>
    </source>
</evidence>
<feature type="domain" description="Integrase catalytic" evidence="16">
    <location>
        <begin position="1062"/>
        <end position="1236"/>
    </location>
</feature>
<dbReference type="SUPFAM" id="SSF53098">
    <property type="entry name" value="Ribonuclease H-like"/>
    <property type="match status" value="1"/>
</dbReference>
<proteinExistence type="predicted"/>
<keyword evidence="4" id="KW-0963">Cytoplasm</keyword>
<evidence type="ECO:0000259" key="15">
    <source>
        <dbReference type="PROSITE" id="PS50878"/>
    </source>
</evidence>
<dbReference type="GO" id="GO:0003723">
    <property type="term" value="F:RNA binding"/>
    <property type="evidence" value="ECO:0007669"/>
    <property type="project" value="UniProtKB-KW"/>
</dbReference>
<evidence type="ECO:0000256" key="11">
    <source>
        <dbReference type="ARBA" id="ARBA00022918"/>
    </source>
</evidence>
<dbReference type="FunFam" id="3.30.70.270:FF:000020">
    <property type="entry name" value="Transposon Tf2-6 polyprotein-like Protein"/>
    <property type="match status" value="1"/>
</dbReference>
<dbReference type="PANTHER" id="PTHR37984">
    <property type="entry name" value="PROTEIN CBG26694"/>
    <property type="match status" value="1"/>
</dbReference>
<evidence type="ECO:0000256" key="8">
    <source>
        <dbReference type="ARBA" id="ARBA00022759"/>
    </source>
</evidence>
<evidence type="ECO:0000256" key="13">
    <source>
        <dbReference type="ARBA" id="ARBA00025590"/>
    </source>
</evidence>
<evidence type="ECO:0000256" key="7">
    <source>
        <dbReference type="ARBA" id="ARBA00022722"/>
    </source>
</evidence>
<dbReference type="eggNOG" id="KOG0017">
    <property type="taxonomic scope" value="Eukaryota"/>
</dbReference>
<keyword evidence="11" id="KW-0695">RNA-directed DNA polymerase</keyword>